<dbReference type="EMBL" id="SMGD01000017">
    <property type="protein sequence ID" value="TCK46777.1"/>
    <property type="molecule type" value="Genomic_DNA"/>
</dbReference>
<feature type="transmembrane region" description="Helical" evidence="6">
    <location>
        <begin position="39"/>
        <end position="62"/>
    </location>
</feature>
<evidence type="ECO:0000256" key="5">
    <source>
        <dbReference type="ARBA" id="ARBA00023136"/>
    </source>
</evidence>
<dbReference type="NCBIfam" id="NF008245">
    <property type="entry name" value="PRK11021.1"/>
    <property type="match status" value="1"/>
</dbReference>
<keyword evidence="3 6" id="KW-0812">Transmembrane</keyword>
<protein>
    <submittedName>
        <fullName evidence="7">Amino acid exporter (AAE family)</fullName>
    </submittedName>
</protein>
<evidence type="ECO:0000313" key="7">
    <source>
        <dbReference type="EMBL" id="TCK46777.1"/>
    </source>
</evidence>
<sequence length="423" mass="45343">MSRLKPQLGLFQGIAMLATTMLGTGIFVVPAITAEQTGAVSLLAWGVLLILTLPIAFTFAALGKKDPHAGGVPHIVGKALGRSSERLTAFLFFTILPVGMPASLVIGSHFVQALIPLNAWQDLLLQLAMLAAMFVLGLIGAKASGQLQVLIAGLIITLVGALWITMAPHGVDFEVPSLSHAGSLMDALGLMFWCVIGIEAFSHMGEEFKRPERDFPLALIIGTLVTLFIYWAASVLILKDLPLLAGTPSSASLGKMATIHLGPVTGSLVTVLGFFACFASTNVYVQGYARLLWSLADEGKLPRYLAQLNHNKVPVVSLMTICGLSFIVVISVWALGLKLPQLLLYTNGNFVVIYLLAMIAGVIMLKGLQRLVALLAAIVTFIFCYSLGQSISYVIYLSIAFLIAVKLWQLFKHLGQNASQQNN</sequence>
<feature type="transmembrane region" description="Helical" evidence="6">
    <location>
        <begin position="12"/>
        <end position="33"/>
    </location>
</feature>
<dbReference type="Proteomes" id="UP000295565">
    <property type="component" value="Unassembled WGS sequence"/>
</dbReference>
<dbReference type="PANTHER" id="PTHR42770:SF13">
    <property type="entry name" value="L-METHIONINE_BRANCHED-CHAIN AMINO ACID EXPORTER YJEH"/>
    <property type="match status" value="1"/>
</dbReference>
<feature type="transmembrane region" description="Helical" evidence="6">
    <location>
        <begin position="87"/>
        <end position="111"/>
    </location>
</feature>
<evidence type="ECO:0000256" key="2">
    <source>
        <dbReference type="ARBA" id="ARBA00022475"/>
    </source>
</evidence>
<dbReference type="AlphaFoldDB" id="A0A4R1J8S6"/>
<feature type="transmembrane region" description="Helical" evidence="6">
    <location>
        <begin position="313"/>
        <end position="336"/>
    </location>
</feature>
<evidence type="ECO:0000256" key="1">
    <source>
        <dbReference type="ARBA" id="ARBA00004651"/>
    </source>
</evidence>
<comment type="subcellular location">
    <subcellularLocation>
        <location evidence="1">Cell membrane</location>
        <topology evidence="1">Multi-pass membrane protein</topology>
    </subcellularLocation>
</comment>
<dbReference type="PANTHER" id="PTHR42770">
    <property type="entry name" value="AMINO ACID TRANSPORTER-RELATED"/>
    <property type="match status" value="1"/>
</dbReference>
<keyword evidence="5 6" id="KW-0472">Membrane</keyword>
<evidence type="ECO:0000313" key="8">
    <source>
        <dbReference type="Proteomes" id="UP000295565"/>
    </source>
</evidence>
<dbReference type="InterPro" id="IPR050367">
    <property type="entry name" value="APC_superfamily"/>
</dbReference>
<evidence type="ECO:0000256" key="4">
    <source>
        <dbReference type="ARBA" id="ARBA00022989"/>
    </source>
</evidence>
<dbReference type="Pfam" id="PF13520">
    <property type="entry name" value="AA_permease_2"/>
    <property type="match status" value="1"/>
</dbReference>
<dbReference type="RefSeq" id="WP_131914103.1">
    <property type="nucleotide sequence ID" value="NZ_OU594967.1"/>
</dbReference>
<feature type="transmembrane region" description="Helical" evidence="6">
    <location>
        <begin position="217"/>
        <end position="238"/>
    </location>
</feature>
<proteinExistence type="predicted"/>
<dbReference type="GO" id="GO:0005886">
    <property type="term" value="C:plasma membrane"/>
    <property type="evidence" value="ECO:0007669"/>
    <property type="project" value="UniProtKB-SubCell"/>
</dbReference>
<name>A0A4R1J8S6_9GAMM</name>
<feature type="transmembrane region" description="Helical" evidence="6">
    <location>
        <begin position="123"/>
        <end position="140"/>
    </location>
</feature>
<keyword evidence="8" id="KW-1185">Reference proteome</keyword>
<comment type="caution">
    <text evidence="7">The sequence shown here is derived from an EMBL/GenBank/DDBJ whole genome shotgun (WGS) entry which is preliminary data.</text>
</comment>
<dbReference type="Gene3D" id="1.20.1740.10">
    <property type="entry name" value="Amino acid/polyamine transporter I"/>
    <property type="match status" value="1"/>
</dbReference>
<organism evidence="7 8">
    <name type="scientific">Celerinatantimonas diazotrophica</name>
    <dbReference type="NCBI Taxonomy" id="412034"/>
    <lineage>
        <taxon>Bacteria</taxon>
        <taxon>Pseudomonadati</taxon>
        <taxon>Pseudomonadota</taxon>
        <taxon>Gammaproteobacteria</taxon>
        <taxon>Celerinatantimonadaceae</taxon>
        <taxon>Celerinatantimonas</taxon>
    </lineage>
</organism>
<dbReference type="PIRSF" id="PIRSF006060">
    <property type="entry name" value="AA_transporter"/>
    <property type="match status" value="1"/>
</dbReference>
<evidence type="ECO:0000256" key="6">
    <source>
        <dbReference type="SAM" id="Phobius"/>
    </source>
</evidence>
<keyword evidence="2" id="KW-1003">Cell membrane</keyword>
<evidence type="ECO:0000256" key="3">
    <source>
        <dbReference type="ARBA" id="ARBA00022692"/>
    </source>
</evidence>
<reference evidence="7 8" key="1">
    <citation type="submission" date="2019-03" db="EMBL/GenBank/DDBJ databases">
        <title>Genomic Encyclopedia of Type Strains, Phase IV (KMG-IV): sequencing the most valuable type-strain genomes for metagenomic binning, comparative biology and taxonomic classification.</title>
        <authorList>
            <person name="Goeker M."/>
        </authorList>
    </citation>
    <scope>NUCLEOTIDE SEQUENCE [LARGE SCALE GENOMIC DNA]</scope>
    <source>
        <strain evidence="7 8">DSM 18577</strain>
    </source>
</reference>
<feature type="transmembrane region" description="Helical" evidence="6">
    <location>
        <begin position="258"/>
        <end position="285"/>
    </location>
</feature>
<feature type="transmembrane region" description="Helical" evidence="6">
    <location>
        <begin position="147"/>
        <end position="167"/>
    </location>
</feature>
<accession>A0A4R1J8S6</accession>
<dbReference type="InterPro" id="IPR002293">
    <property type="entry name" value="AA/rel_permease1"/>
</dbReference>
<feature type="transmembrane region" description="Helical" evidence="6">
    <location>
        <begin position="371"/>
        <end position="388"/>
    </location>
</feature>
<dbReference type="OrthoDB" id="9117841at2"/>
<keyword evidence="4 6" id="KW-1133">Transmembrane helix</keyword>
<dbReference type="GO" id="GO:0022857">
    <property type="term" value="F:transmembrane transporter activity"/>
    <property type="evidence" value="ECO:0007669"/>
    <property type="project" value="InterPro"/>
</dbReference>
<gene>
    <name evidence="7" type="ORF">EV690_3365</name>
</gene>
<feature type="transmembrane region" description="Helical" evidence="6">
    <location>
        <begin position="187"/>
        <end position="205"/>
    </location>
</feature>
<feature type="transmembrane region" description="Helical" evidence="6">
    <location>
        <begin position="342"/>
        <end position="364"/>
    </location>
</feature>